<gene>
    <name evidence="1" type="ORF">CAPTEDRAFT_196323</name>
</gene>
<organism evidence="1">
    <name type="scientific">Capitella teleta</name>
    <name type="common">Polychaete worm</name>
    <dbReference type="NCBI Taxonomy" id="283909"/>
    <lineage>
        <taxon>Eukaryota</taxon>
        <taxon>Metazoa</taxon>
        <taxon>Spiralia</taxon>
        <taxon>Lophotrochozoa</taxon>
        <taxon>Annelida</taxon>
        <taxon>Polychaeta</taxon>
        <taxon>Sedentaria</taxon>
        <taxon>Scolecida</taxon>
        <taxon>Capitellidae</taxon>
        <taxon>Capitella</taxon>
    </lineage>
</organism>
<dbReference type="Proteomes" id="UP000014760">
    <property type="component" value="Unassembled WGS sequence"/>
</dbReference>
<name>R7T4T1_CAPTE</name>
<reference evidence="2" key="3">
    <citation type="submission" date="2015-06" db="UniProtKB">
        <authorList>
            <consortium name="EnsemblMetazoa"/>
        </authorList>
    </citation>
    <scope>IDENTIFICATION</scope>
</reference>
<dbReference type="OMA" id="KTMITNH"/>
<sequence>MTKPGINTWSEAPSSATTSRQCEIYLKSRTSSKCDLDVPLLPGVGSGPVFVQVEILKPKDAFGLNTVNFDQREEHEKNSTLVSLVSNGAECVMLSKKMFMDHANEMVKHMIRRHVSPYPSEVALQDNLQAKVDWEIYKQRLVKDVVAYKRLSTVTQR</sequence>
<evidence type="ECO:0000313" key="2">
    <source>
        <dbReference type="EnsemblMetazoa" id="CapteP196323"/>
    </source>
</evidence>
<dbReference type="PANTHER" id="PTHR23011">
    <property type="entry name" value="CYCLIC NUCLEOTIDE-BINDING DOMAIN CONTAINING PROTEIN"/>
    <property type="match status" value="1"/>
</dbReference>
<dbReference type="PANTHER" id="PTHR23011:SF28">
    <property type="entry name" value="CYCLIC NUCLEOTIDE-BINDING DOMAIN CONTAINING PROTEIN"/>
    <property type="match status" value="1"/>
</dbReference>
<evidence type="ECO:0000313" key="1">
    <source>
        <dbReference type="EMBL" id="ELT87891.1"/>
    </source>
</evidence>
<protein>
    <submittedName>
        <fullName evidence="1 2">Uncharacterized protein</fullName>
    </submittedName>
</protein>
<reference evidence="1 3" key="2">
    <citation type="journal article" date="2013" name="Nature">
        <title>Insights into bilaterian evolution from three spiralian genomes.</title>
        <authorList>
            <person name="Simakov O."/>
            <person name="Marletaz F."/>
            <person name="Cho S.J."/>
            <person name="Edsinger-Gonzales E."/>
            <person name="Havlak P."/>
            <person name="Hellsten U."/>
            <person name="Kuo D.H."/>
            <person name="Larsson T."/>
            <person name="Lv J."/>
            <person name="Arendt D."/>
            <person name="Savage R."/>
            <person name="Osoegawa K."/>
            <person name="de Jong P."/>
            <person name="Grimwood J."/>
            <person name="Chapman J.A."/>
            <person name="Shapiro H."/>
            <person name="Aerts A."/>
            <person name="Otillar R.P."/>
            <person name="Terry A.Y."/>
            <person name="Boore J.L."/>
            <person name="Grigoriev I.V."/>
            <person name="Lindberg D.R."/>
            <person name="Seaver E.C."/>
            <person name="Weisblat D.A."/>
            <person name="Putnam N.H."/>
            <person name="Rokhsar D.S."/>
        </authorList>
    </citation>
    <scope>NUCLEOTIDE SEQUENCE</scope>
    <source>
        <strain evidence="1 3">I ESC-2004</strain>
    </source>
</reference>
<dbReference type="EMBL" id="KB312101">
    <property type="protein sequence ID" value="ELT87891.1"/>
    <property type="molecule type" value="Genomic_DNA"/>
</dbReference>
<dbReference type="EMBL" id="AMQN01003556">
    <property type="status" value="NOT_ANNOTATED_CDS"/>
    <property type="molecule type" value="Genomic_DNA"/>
</dbReference>
<dbReference type="EnsemblMetazoa" id="CapteT196323">
    <property type="protein sequence ID" value="CapteP196323"/>
    <property type="gene ID" value="CapteG196323"/>
</dbReference>
<keyword evidence="3" id="KW-1185">Reference proteome</keyword>
<reference evidence="3" key="1">
    <citation type="submission" date="2012-12" db="EMBL/GenBank/DDBJ databases">
        <authorList>
            <person name="Hellsten U."/>
            <person name="Grimwood J."/>
            <person name="Chapman J.A."/>
            <person name="Shapiro H."/>
            <person name="Aerts A."/>
            <person name="Otillar R.P."/>
            <person name="Terry A.Y."/>
            <person name="Boore J.L."/>
            <person name="Simakov O."/>
            <person name="Marletaz F."/>
            <person name="Cho S.-J."/>
            <person name="Edsinger-Gonzales E."/>
            <person name="Havlak P."/>
            <person name="Kuo D.-H."/>
            <person name="Larsson T."/>
            <person name="Lv J."/>
            <person name="Arendt D."/>
            <person name="Savage R."/>
            <person name="Osoegawa K."/>
            <person name="de Jong P."/>
            <person name="Lindberg D.R."/>
            <person name="Seaver E.C."/>
            <person name="Weisblat D.A."/>
            <person name="Putnam N.H."/>
            <person name="Grigoriev I.V."/>
            <person name="Rokhsar D.S."/>
        </authorList>
    </citation>
    <scope>NUCLEOTIDE SEQUENCE</scope>
    <source>
        <strain evidence="3">I ESC-2004</strain>
    </source>
</reference>
<dbReference type="HOGENOM" id="CLU_1679617_0_0_1"/>
<evidence type="ECO:0000313" key="3">
    <source>
        <dbReference type="Proteomes" id="UP000014760"/>
    </source>
</evidence>
<dbReference type="AlphaFoldDB" id="R7T4T1"/>
<dbReference type="OrthoDB" id="166212at2759"/>
<proteinExistence type="predicted"/>
<dbReference type="STRING" id="283909.R7T4T1"/>
<accession>R7T4T1</accession>